<dbReference type="EMBL" id="FMJD01000013">
    <property type="protein sequence ID" value="SCM79301.1"/>
    <property type="molecule type" value="Genomic_DNA"/>
</dbReference>
<protein>
    <submittedName>
        <fullName evidence="1">Uncharacterized protein</fullName>
    </submittedName>
</protein>
<accession>A0A212LP86</accession>
<name>A0A212LP86_9HYPH</name>
<sequence length="111" mass="12374">MLTTSDALANTFRVSHDFSDQAAHIIAIGNIVAVPTMIGEQNVTFSIERRHKPDRAAFLSNAGMNCSAQFTLGKQFEQAFLDKPDSNHLVQQPIRPIVFLTHKVTRFYVTA</sequence>
<evidence type="ECO:0000313" key="1">
    <source>
        <dbReference type="EMBL" id="SCM79301.1"/>
    </source>
</evidence>
<gene>
    <name evidence="1" type="ORF">KL86PLE_90333</name>
</gene>
<dbReference type="AlphaFoldDB" id="A0A212LP86"/>
<reference evidence="1" key="1">
    <citation type="submission" date="2016-08" db="EMBL/GenBank/DDBJ databases">
        <authorList>
            <person name="Seilhamer J.J."/>
        </authorList>
    </citation>
    <scope>NUCLEOTIDE SEQUENCE</scope>
    <source>
        <strain evidence="1">86</strain>
    </source>
</reference>
<proteinExistence type="predicted"/>
<organism evidence="1">
    <name type="scientific">uncultured Pleomorphomonas sp</name>
    <dbReference type="NCBI Taxonomy" id="442121"/>
    <lineage>
        <taxon>Bacteria</taxon>
        <taxon>Pseudomonadati</taxon>
        <taxon>Pseudomonadota</taxon>
        <taxon>Alphaproteobacteria</taxon>
        <taxon>Hyphomicrobiales</taxon>
        <taxon>Pleomorphomonadaceae</taxon>
        <taxon>Pleomorphomonas</taxon>
        <taxon>environmental samples</taxon>
    </lineage>
</organism>